<name>A0A552DJZ6_MICAE</name>
<dbReference type="Proteomes" id="UP000320551">
    <property type="component" value="Unassembled WGS sequence"/>
</dbReference>
<dbReference type="EMBL" id="SFBK01000190">
    <property type="protein sequence ID" value="TRU22535.1"/>
    <property type="molecule type" value="Genomic_DNA"/>
</dbReference>
<evidence type="ECO:0008006" key="3">
    <source>
        <dbReference type="Google" id="ProtNLM"/>
    </source>
</evidence>
<evidence type="ECO:0000313" key="2">
    <source>
        <dbReference type="Proteomes" id="UP000320551"/>
    </source>
</evidence>
<dbReference type="AlphaFoldDB" id="A0A552DJZ6"/>
<comment type="caution">
    <text evidence="1">The sequence shown here is derived from an EMBL/GenBank/DDBJ whole genome shotgun (WGS) entry which is preliminary data.</text>
</comment>
<gene>
    <name evidence="1" type="ORF">EWV80_14110</name>
</gene>
<protein>
    <recommendedName>
        <fullName evidence="3">YbjN domain-containing protein</fullName>
    </recommendedName>
</protein>
<evidence type="ECO:0000313" key="1">
    <source>
        <dbReference type="EMBL" id="TRU22535.1"/>
    </source>
</evidence>
<proteinExistence type="predicted"/>
<reference evidence="1 2" key="1">
    <citation type="submission" date="2019-01" db="EMBL/GenBank/DDBJ databases">
        <title>Coherence of Microcystis species and biogeography revealed through population genomics.</title>
        <authorList>
            <person name="Perez-Carrascal O.M."/>
            <person name="Terrat Y."/>
            <person name="Giani A."/>
            <person name="Fortin N."/>
            <person name="Tromas N."/>
            <person name="Shapiro B.J."/>
        </authorList>
    </citation>
    <scope>NUCLEOTIDE SEQUENCE [LARGE SCALE GENOMIC DNA]</scope>
    <source>
        <strain evidence="1">Ma_QC_B_20070730_S2</strain>
    </source>
</reference>
<organism evidence="1 2">
    <name type="scientific">Microcystis aeruginosa Ma_QC_B_20070730_S2</name>
    <dbReference type="NCBI Taxonomy" id="2486256"/>
    <lineage>
        <taxon>Bacteria</taxon>
        <taxon>Bacillati</taxon>
        <taxon>Cyanobacteriota</taxon>
        <taxon>Cyanophyceae</taxon>
        <taxon>Oscillatoriophycideae</taxon>
        <taxon>Chroococcales</taxon>
        <taxon>Microcystaceae</taxon>
        <taxon>Microcystis</taxon>
    </lineage>
</organism>
<sequence>MSMYAEIDLSTLEKIVRKVPNISDITRDGNSITFRFMDKDKDNMTVLVNEIDDERIVSLMGMPIPEGHLIASLIGANNWNQRKDAHGTFAYLSNIDDTTCVFIESHLLLRGGVEEENIKLWLKNLVNHINPFEEQVISTLKETGEDSELLQSNGGGIAKTLGTIVGTAFDVWLNSP</sequence>
<accession>A0A552DJZ6</accession>